<comment type="caution">
    <text evidence="5">The sequence shown here is derived from an EMBL/GenBank/DDBJ whole genome shotgun (WGS) entry which is preliminary data.</text>
</comment>
<feature type="transmembrane region" description="Helical" evidence="4">
    <location>
        <begin position="38"/>
        <end position="59"/>
    </location>
</feature>
<dbReference type="InterPro" id="IPR036259">
    <property type="entry name" value="MFS_trans_sf"/>
</dbReference>
<gene>
    <name evidence="5" type="ORF">BJ980_002210</name>
</gene>
<dbReference type="AlphaFoldDB" id="A0A7Y9RZ12"/>
<dbReference type="Proteomes" id="UP000540656">
    <property type="component" value="Unassembled WGS sequence"/>
</dbReference>
<sequence>MAALAIAQGGSVGIAFGVQGVLLAELFSTQSRYSGAAISREVAAVVFGGFGPFIAVALSKAAGGAWWPVALYVMGLGLITIIAGWKAPETADKALSS</sequence>
<dbReference type="SUPFAM" id="SSF103473">
    <property type="entry name" value="MFS general substrate transporter"/>
    <property type="match status" value="1"/>
</dbReference>
<feature type="transmembrane region" description="Helical" evidence="4">
    <location>
        <begin position="65"/>
        <end position="85"/>
    </location>
</feature>
<feature type="transmembrane region" description="Helical" evidence="4">
    <location>
        <begin position="6"/>
        <end position="26"/>
    </location>
</feature>
<evidence type="ECO:0000313" key="5">
    <source>
        <dbReference type="EMBL" id="NYG59287.1"/>
    </source>
</evidence>
<keyword evidence="4" id="KW-1133">Transmembrane helix</keyword>
<protein>
    <submittedName>
        <fullName evidence="5">MFS family permease</fullName>
    </submittedName>
</protein>
<dbReference type="PANTHER" id="PTHR43045">
    <property type="entry name" value="SHIKIMATE TRANSPORTER"/>
    <property type="match status" value="1"/>
</dbReference>
<keyword evidence="4" id="KW-0812">Transmembrane</keyword>
<dbReference type="PANTHER" id="PTHR43045:SF1">
    <property type="entry name" value="SHIKIMATE TRANSPORTER"/>
    <property type="match status" value="1"/>
</dbReference>
<accession>A0A7Y9RZ12</accession>
<dbReference type="Gene3D" id="1.20.1250.20">
    <property type="entry name" value="MFS general substrate transporter like domains"/>
    <property type="match status" value="1"/>
</dbReference>
<evidence type="ECO:0000256" key="1">
    <source>
        <dbReference type="ARBA" id="ARBA00004651"/>
    </source>
</evidence>
<evidence type="ECO:0000256" key="3">
    <source>
        <dbReference type="ARBA" id="ARBA00022475"/>
    </source>
</evidence>
<evidence type="ECO:0000256" key="2">
    <source>
        <dbReference type="ARBA" id="ARBA00022448"/>
    </source>
</evidence>
<dbReference type="EMBL" id="JACCAA010000001">
    <property type="protein sequence ID" value="NYG59287.1"/>
    <property type="molecule type" value="Genomic_DNA"/>
</dbReference>
<comment type="subcellular location">
    <subcellularLocation>
        <location evidence="1">Cell membrane</location>
        <topology evidence="1">Multi-pass membrane protein</topology>
    </subcellularLocation>
</comment>
<keyword evidence="4" id="KW-0472">Membrane</keyword>
<keyword evidence="3" id="KW-1003">Cell membrane</keyword>
<evidence type="ECO:0000313" key="6">
    <source>
        <dbReference type="Proteomes" id="UP000540656"/>
    </source>
</evidence>
<evidence type="ECO:0000256" key="4">
    <source>
        <dbReference type="SAM" id="Phobius"/>
    </source>
</evidence>
<name>A0A7Y9RZ12_9ACTN</name>
<proteinExistence type="predicted"/>
<dbReference type="RefSeq" id="WP_179502353.1">
    <property type="nucleotide sequence ID" value="NZ_JACCAA010000001.1"/>
</dbReference>
<reference evidence="5 6" key="1">
    <citation type="submission" date="2020-07" db="EMBL/GenBank/DDBJ databases">
        <title>Sequencing the genomes of 1000 actinobacteria strains.</title>
        <authorList>
            <person name="Klenk H.-P."/>
        </authorList>
    </citation>
    <scope>NUCLEOTIDE SEQUENCE [LARGE SCALE GENOMIC DNA]</scope>
    <source>
        <strain evidence="5 6">DSM 23819</strain>
    </source>
</reference>
<organism evidence="5 6">
    <name type="scientific">Nocardioides daedukensis</name>
    <dbReference type="NCBI Taxonomy" id="634462"/>
    <lineage>
        <taxon>Bacteria</taxon>
        <taxon>Bacillati</taxon>
        <taxon>Actinomycetota</taxon>
        <taxon>Actinomycetes</taxon>
        <taxon>Propionibacteriales</taxon>
        <taxon>Nocardioidaceae</taxon>
        <taxon>Nocardioides</taxon>
    </lineage>
</organism>
<keyword evidence="6" id="KW-1185">Reference proteome</keyword>
<dbReference type="GO" id="GO:0005886">
    <property type="term" value="C:plasma membrane"/>
    <property type="evidence" value="ECO:0007669"/>
    <property type="project" value="UniProtKB-SubCell"/>
</dbReference>
<keyword evidence="2" id="KW-0813">Transport</keyword>